<reference evidence="1 2" key="1">
    <citation type="submission" date="2023-07" db="EMBL/GenBank/DDBJ databases">
        <title>Sequencing the genomes of 1000 actinobacteria strains.</title>
        <authorList>
            <person name="Klenk H.-P."/>
        </authorList>
    </citation>
    <scope>NUCLEOTIDE SEQUENCE [LARGE SCALE GENOMIC DNA]</scope>
    <source>
        <strain evidence="1 2">DSM 44711</strain>
    </source>
</reference>
<accession>A0AAE3ZVI2</accession>
<keyword evidence="2" id="KW-1185">Reference proteome</keyword>
<dbReference type="PANTHER" id="PTHR20883:SF48">
    <property type="entry name" value="ECTOINE DIOXYGENASE"/>
    <property type="match status" value="1"/>
</dbReference>
<dbReference type="AlphaFoldDB" id="A0AAE3ZVI2"/>
<dbReference type="Proteomes" id="UP001183629">
    <property type="component" value="Unassembled WGS sequence"/>
</dbReference>
<dbReference type="PANTHER" id="PTHR20883">
    <property type="entry name" value="PHYTANOYL-COA DIOXYGENASE DOMAIN CONTAINING 1"/>
    <property type="match status" value="1"/>
</dbReference>
<dbReference type="EMBL" id="JAVDYC010000001">
    <property type="protein sequence ID" value="MDR7326763.1"/>
    <property type="molecule type" value="Genomic_DNA"/>
</dbReference>
<sequence length="141" mass="15465">MHRDVLQWSRNVITAIVYLEDSTTHNGCTQVIPGSQFAPFFGVPQPDGGGTWLDAHDEIKELSEQVLPVPASTGDVLLLDSLTFHSVGRNAGNTTRMSIALSYRSVDELDPRPLDTTQILVAGDAIYRGNERARSEKSSLR</sequence>
<dbReference type="Pfam" id="PF05721">
    <property type="entry name" value="PhyH"/>
    <property type="match status" value="1"/>
</dbReference>
<dbReference type="SUPFAM" id="SSF51197">
    <property type="entry name" value="Clavaminate synthase-like"/>
    <property type="match status" value="1"/>
</dbReference>
<protein>
    <submittedName>
        <fullName evidence="1">Ectoine hydroxylase-related dioxygenase (Phytanoyl-CoA dioxygenase family)</fullName>
    </submittedName>
</protein>
<evidence type="ECO:0000313" key="1">
    <source>
        <dbReference type="EMBL" id="MDR7326763.1"/>
    </source>
</evidence>
<dbReference type="InterPro" id="IPR008775">
    <property type="entry name" value="Phytyl_CoA_dOase-like"/>
</dbReference>
<keyword evidence="1" id="KW-0560">Oxidoreductase</keyword>
<organism evidence="1 2">
    <name type="scientific">Catenuloplanes niger</name>
    <dbReference type="NCBI Taxonomy" id="587534"/>
    <lineage>
        <taxon>Bacteria</taxon>
        <taxon>Bacillati</taxon>
        <taxon>Actinomycetota</taxon>
        <taxon>Actinomycetes</taxon>
        <taxon>Micromonosporales</taxon>
        <taxon>Micromonosporaceae</taxon>
        <taxon>Catenuloplanes</taxon>
    </lineage>
</organism>
<dbReference type="GO" id="GO:0005506">
    <property type="term" value="F:iron ion binding"/>
    <property type="evidence" value="ECO:0007669"/>
    <property type="project" value="UniProtKB-ARBA"/>
</dbReference>
<gene>
    <name evidence="1" type="ORF">J2S44_007013</name>
</gene>
<dbReference type="Gene3D" id="2.60.120.620">
    <property type="entry name" value="q2cbj1_9rhob like domain"/>
    <property type="match status" value="1"/>
</dbReference>
<dbReference type="GO" id="GO:0016706">
    <property type="term" value="F:2-oxoglutarate-dependent dioxygenase activity"/>
    <property type="evidence" value="ECO:0007669"/>
    <property type="project" value="UniProtKB-ARBA"/>
</dbReference>
<name>A0AAE3ZVI2_9ACTN</name>
<keyword evidence="1" id="KW-0223">Dioxygenase</keyword>
<evidence type="ECO:0000313" key="2">
    <source>
        <dbReference type="Proteomes" id="UP001183629"/>
    </source>
</evidence>
<comment type="caution">
    <text evidence="1">The sequence shown here is derived from an EMBL/GenBank/DDBJ whole genome shotgun (WGS) entry which is preliminary data.</text>
</comment>
<proteinExistence type="predicted"/>